<comment type="caution">
    <text evidence="16">The sequence shown here is derived from an EMBL/GenBank/DDBJ whole genome shotgun (WGS) entry which is preliminary data.</text>
</comment>
<dbReference type="PANTHER" id="PTHR21403:SF8">
    <property type="entry name" value="ATP PHOSPHORIBOSYLTRANSFERASE"/>
    <property type="match status" value="1"/>
</dbReference>
<dbReference type="AlphaFoldDB" id="A0A523BDP3"/>
<proteinExistence type="predicted"/>
<evidence type="ECO:0000256" key="11">
    <source>
        <dbReference type="ARBA" id="ARBA00022840"/>
    </source>
</evidence>
<keyword evidence="7" id="KW-0028">Amino-acid biosynthesis</keyword>
<dbReference type="EC" id="2.4.2.17" evidence="4 14"/>
<comment type="subcellular location">
    <subcellularLocation>
        <location evidence="2">Cytoplasm</location>
    </subcellularLocation>
</comment>
<evidence type="ECO:0000256" key="9">
    <source>
        <dbReference type="ARBA" id="ARBA00022679"/>
    </source>
</evidence>
<reference evidence="16 17" key="1">
    <citation type="journal article" date="2019" name="Nat. Microbiol.">
        <title>Expanding anaerobic alkane metabolism in the domain of Archaea.</title>
        <authorList>
            <person name="Wang Y."/>
            <person name="Wegener G."/>
            <person name="Hou J."/>
            <person name="Wang F."/>
            <person name="Xiao X."/>
        </authorList>
    </citation>
    <scope>NUCLEOTIDE SEQUENCE [LARGE SCALE GENOMIC DNA]</scope>
    <source>
        <strain evidence="16">WYZ-LMO10</strain>
    </source>
</reference>
<evidence type="ECO:0000313" key="17">
    <source>
        <dbReference type="Proteomes" id="UP000315399"/>
    </source>
</evidence>
<dbReference type="GO" id="GO:0003879">
    <property type="term" value="F:ATP phosphoribosyltransferase activity"/>
    <property type="evidence" value="ECO:0007669"/>
    <property type="project" value="UniProtKB-UniRule"/>
</dbReference>
<gene>
    <name evidence="16" type="ORF">DSO08_03990</name>
</gene>
<dbReference type="InterPro" id="IPR018198">
    <property type="entry name" value="ATP_PRibTrfase_CS"/>
</dbReference>
<dbReference type="InterPro" id="IPR013820">
    <property type="entry name" value="ATP_PRibTrfase_cat"/>
</dbReference>
<comment type="catalytic activity">
    <reaction evidence="1">
        <text>1-(5-phospho-beta-D-ribosyl)-ATP + diphosphate = 5-phospho-alpha-D-ribose 1-diphosphate + ATP</text>
        <dbReference type="Rhea" id="RHEA:18473"/>
        <dbReference type="ChEBI" id="CHEBI:30616"/>
        <dbReference type="ChEBI" id="CHEBI:33019"/>
        <dbReference type="ChEBI" id="CHEBI:58017"/>
        <dbReference type="ChEBI" id="CHEBI:73183"/>
        <dbReference type="EC" id="2.4.2.17"/>
    </reaction>
</comment>
<evidence type="ECO:0000256" key="14">
    <source>
        <dbReference type="NCBIfam" id="TIGR00070"/>
    </source>
</evidence>
<evidence type="ECO:0000259" key="15">
    <source>
        <dbReference type="Pfam" id="PF01634"/>
    </source>
</evidence>
<dbReference type="UniPathway" id="UPA00031">
    <property type="reaction ID" value="UER00006"/>
</dbReference>
<dbReference type="FunFam" id="3.40.190.10:FF:000008">
    <property type="entry name" value="ATP phosphoribosyltransferase"/>
    <property type="match status" value="1"/>
</dbReference>
<evidence type="ECO:0000256" key="8">
    <source>
        <dbReference type="ARBA" id="ARBA00022676"/>
    </source>
</evidence>
<protein>
    <recommendedName>
        <fullName evidence="5 14">ATP phosphoribosyltransferase</fullName>
        <ecNumber evidence="4 14">2.4.2.17</ecNumber>
    </recommendedName>
</protein>
<dbReference type="Gene3D" id="3.40.190.10">
    <property type="entry name" value="Periplasmic binding protein-like II"/>
    <property type="match status" value="2"/>
</dbReference>
<feature type="domain" description="ATP phosphoribosyltransferase catalytic" evidence="15">
    <location>
        <begin position="51"/>
        <end position="201"/>
    </location>
</feature>
<keyword evidence="12" id="KW-0368">Histidine biosynthesis</keyword>
<dbReference type="GO" id="GO:0000105">
    <property type="term" value="P:L-histidine biosynthetic process"/>
    <property type="evidence" value="ECO:0007669"/>
    <property type="project" value="UniProtKB-UniRule"/>
</dbReference>
<dbReference type="SUPFAM" id="SSF53850">
    <property type="entry name" value="Periplasmic binding protein-like II"/>
    <property type="match status" value="1"/>
</dbReference>
<evidence type="ECO:0000256" key="3">
    <source>
        <dbReference type="ARBA" id="ARBA00004667"/>
    </source>
</evidence>
<organism evidence="16 17">
    <name type="scientific">Thermoproteota archaeon</name>
    <dbReference type="NCBI Taxonomy" id="2056631"/>
    <lineage>
        <taxon>Archaea</taxon>
        <taxon>Thermoproteota</taxon>
    </lineage>
</organism>
<sequence>MKGVILAVPNKGRLRGPAMEALERANIRPLDEDRVYLTNTTLEGVQLLSVRAADIPIYVYYGIADVGITGRDVVAESGLEVYELADMGFGECSLVVAVKSDSKYKDPAELPQGTRVATEFPNLTRQFFNELGIQVEVIALRGAVEIAPILGLADCIVDLASTGRTLERNGLRAIGTILRSTAKLICNKVAYKTKYERIKILESLLVRMT</sequence>
<dbReference type="GO" id="GO:0005524">
    <property type="term" value="F:ATP binding"/>
    <property type="evidence" value="ECO:0007669"/>
    <property type="project" value="UniProtKB-KW"/>
</dbReference>
<evidence type="ECO:0000256" key="12">
    <source>
        <dbReference type="ARBA" id="ARBA00023102"/>
    </source>
</evidence>
<keyword evidence="10" id="KW-0547">Nucleotide-binding</keyword>
<evidence type="ECO:0000256" key="5">
    <source>
        <dbReference type="ARBA" id="ARBA00020998"/>
    </source>
</evidence>
<evidence type="ECO:0000313" key="16">
    <source>
        <dbReference type="EMBL" id="TDA38580.1"/>
    </source>
</evidence>
<evidence type="ECO:0000256" key="1">
    <source>
        <dbReference type="ARBA" id="ARBA00000915"/>
    </source>
</evidence>
<evidence type="ECO:0000256" key="4">
    <source>
        <dbReference type="ARBA" id="ARBA00011946"/>
    </source>
</evidence>
<keyword evidence="11" id="KW-0067">ATP-binding</keyword>
<dbReference type="PROSITE" id="PS01316">
    <property type="entry name" value="ATP_P_PHORIBOSYLTR"/>
    <property type="match status" value="1"/>
</dbReference>
<dbReference type="NCBIfam" id="TIGR00070">
    <property type="entry name" value="hisG"/>
    <property type="match status" value="1"/>
</dbReference>
<evidence type="ECO:0000256" key="2">
    <source>
        <dbReference type="ARBA" id="ARBA00004496"/>
    </source>
</evidence>
<dbReference type="InterPro" id="IPR001348">
    <property type="entry name" value="ATP_PRibTrfase_HisG"/>
</dbReference>
<comment type="pathway">
    <text evidence="3">Amino-acid biosynthesis; L-histidine biosynthesis; L-histidine from 5-phospho-alpha-D-ribose 1-diphosphate: step 1/9.</text>
</comment>
<dbReference type="EMBL" id="QNVH01000034">
    <property type="protein sequence ID" value="TDA38580.1"/>
    <property type="molecule type" value="Genomic_DNA"/>
</dbReference>
<evidence type="ECO:0000256" key="6">
    <source>
        <dbReference type="ARBA" id="ARBA00022490"/>
    </source>
</evidence>
<keyword evidence="8 16" id="KW-0328">Glycosyltransferase</keyword>
<evidence type="ECO:0000256" key="13">
    <source>
        <dbReference type="ARBA" id="ARBA00024861"/>
    </source>
</evidence>
<dbReference type="PANTHER" id="PTHR21403">
    <property type="entry name" value="ATP PHOSPHORIBOSYLTRANSFERASE ATP-PRTASE"/>
    <property type="match status" value="1"/>
</dbReference>
<dbReference type="Proteomes" id="UP000315399">
    <property type="component" value="Unassembled WGS sequence"/>
</dbReference>
<evidence type="ECO:0000256" key="10">
    <source>
        <dbReference type="ARBA" id="ARBA00022741"/>
    </source>
</evidence>
<evidence type="ECO:0000256" key="7">
    <source>
        <dbReference type="ARBA" id="ARBA00022605"/>
    </source>
</evidence>
<dbReference type="Pfam" id="PF01634">
    <property type="entry name" value="HisG"/>
    <property type="match status" value="1"/>
</dbReference>
<comment type="function">
    <text evidence="13">Catalyzes the condensation of ATP and 5-phosphoribose 1-diphosphate to form N'-(5'-phosphoribosyl)-ATP (PR-ATP). Has a crucial role in the pathway because the rate of histidine biosynthesis seems to be controlled primarily by regulation of HisG enzymatic activity.</text>
</comment>
<keyword evidence="6" id="KW-0963">Cytoplasm</keyword>
<dbReference type="GO" id="GO:0005737">
    <property type="term" value="C:cytoplasm"/>
    <property type="evidence" value="ECO:0007669"/>
    <property type="project" value="UniProtKB-SubCell"/>
</dbReference>
<keyword evidence="9 16" id="KW-0808">Transferase</keyword>
<name>A0A523BDP3_9CREN</name>
<accession>A0A523BDP3</accession>